<dbReference type="InterPro" id="IPR013945">
    <property type="entry name" value="Pkr1"/>
</dbReference>
<gene>
    <name evidence="3" type="ORF">Tdes44962_MAKER09295</name>
</gene>
<evidence type="ECO:0000313" key="4">
    <source>
        <dbReference type="Proteomes" id="UP001138500"/>
    </source>
</evidence>
<keyword evidence="2" id="KW-1133">Transmembrane helix</keyword>
<keyword evidence="2" id="KW-0472">Membrane</keyword>
<feature type="compositionally biased region" description="Acidic residues" evidence="1">
    <location>
        <begin position="101"/>
        <end position="114"/>
    </location>
</feature>
<accession>A0A9W7STE2</accession>
<evidence type="ECO:0000256" key="2">
    <source>
        <dbReference type="SAM" id="Phobius"/>
    </source>
</evidence>
<comment type="caution">
    <text evidence="3">The sequence shown here is derived from an EMBL/GenBank/DDBJ whole genome shotgun (WGS) entry which is preliminary data.</text>
</comment>
<reference evidence="3 4" key="2">
    <citation type="journal article" date="2021" name="Curr. Genet.">
        <title>Genetic response to nitrogen starvation in the aggressive Eucalyptus foliar pathogen Teratosphaeria destructans.</title>
        <authorList>
            <person name="Havenga M."/>
            <person name="Wingfield B.D."/>
            <person name="Wingfield M.J."/>
            <person name="Dreyer L.L."/>
            <person name="Roets F."/>
            <person name="Aylward J."/>
        </authorList>
    </citation>
    <scope>NUCLEOTIDE SEQUENCE [LARGE SCALE GENOMIC DNA]</scope>
    <source>
        <strain evidence="3">CMW44962</strain>
    </source>
</reference>
<evidence type="ECO:0000313" key="3">
    <source>
        <dbReference type="EMBL" id="KAH9828436.1"/>
    </source>
</evidence>
<evidence type="ECO:0000256" key="1">
    <source>
        <dbReference type="SAM" id="MobiDB-lite"/>
    </source>
</evidence>
<dbReference type="GO" id="GO:0070072">
    <property type="term" value="P:vacuolar proton-transporting V-type ATPase complex assembly"/>
    <property type="evidence" value="ECO:0007669"/>
    <property type="project" value="InterPro"/>
</dbReference>
<dbReference type="GO" id="GO:0005789">
    <property type="term" value="C:endoplasmic reticulum membrane"/>
    <property type="evidence" value="ECO:0007669"/>
    <property type="project" value="TreeGrafter"/>
</dbReference>
<dbReference type="EMBL" id="RIBY02001557">
    <property type="protein sequence ID" value="KAH9828436.1"/>
    <property type="molecule type" value="Genomic_DNA"/>
</dbReference>
<reference evidence="3 4" key="1">
    <citation type="journal article" date="2018" name="IMA Fungus">
        <title>IMA Genome-F 10: Nine draft genome sequences of Claviceps purpurea s.lat., including C. arundinis, C. humidiphila, and C. cf. spartinae, pseudomolecules for the pitch canker pathogen Fusarium circinatum, draft genome of Davidsoniella eucalypti, Grosmannia galeiformis, Quambalaria eucalypti, and Teratosphaeria destructans.</title>
        <authorList>
            <person name="Wingfield B.D."/>
            <person name="Liu M."/>
            <person name="Nguyen H.D."/>
            <person name="Lane F.A."/>
            <person name="Morgan S.W."/>
            <person name="De Vos L."/>
            <person name="Wilken P.M."/>
            <person name="Duong T.A."/>
            <person name="Aylward J."/>
            <person name="Coetzee M.P."/>
            <person name="Dadej K."/>
            <person name="De Beer Z.W."/>
            <person name="Findlay W."/>
            <person name="Havenga M."/>
            <person name="Kolarik M."/>
            <person name="Menzies J.G."/>
            <person name="Naidoo K."/>
            <person name="Pochopski O."/>
            <person name="Shoukouhi P."/>
            <person name="Santana Q.C."/>
            <person name="Seifert K.A."/>
            <person name="Soal N."/>
            <person name="Steenkamp E.T."/>
            <person name="Tatham C.T."/>
            <person name="van der Nest M.A."/>
            <person name="Wingfield M.J."/>
        </authorList>
    </citation>
    <scope>NUCLEOTIDE SEQUENCE [LARGE SCALE GENOMIC DNA]</scope>
    <source>
        <strain evidence="3">CMW44962</strain>
    </source>
</reference>
<feature type="region of interest" description="Disordered" evidence="1">
    <location>
        <begin position="80"/>
        <end position="198"/>
    </location>
</feature>
<dbReference type="OrthoDB" id="9626941at2759"/>
<organism evidence="3 4">
    <name type="scientific">Teratosphaeria destructans</name>
    <dbReference type="NCBI Taxonomy" id="418781"/>
    <lineage>
        <taxon>Eukaryota</taxon>
        <taxon>Fungi</taxon>
        <taxon>Dikarya</taxon>
        <taxon>Ascomycota</taxon>
        <taxon>Pezizomycotina</taxon>
        <taxon>Dothideomycetes</taxon>
        <taxon>Dothideomycetidae</taxon>
        <taxon>Mycosphaerellales</taxon>
        <taxon>Teratosphaeriaceae</taxon>
        <taxon>Teratosphaeria</taxon>
    </lineage>
</organism>
<proteinExistence type="predicted"/>
<sequence length="198" mass="21601">MATFLENLWSSVFTPGTSPTLLVATNVTFAVLQALLFALLIATYSIHFAILSVLSGGLWYGINWFATELQAAQDKEEEAERLRKARQNSKGSWQEKGEVGDSADDEGEGEETETEVDRKPEGRKLGHRRMISKEETPVRASSLANQRAVAEQASLGAGAGSGSGMQAQATTGLSRQRRFEESDTSGTESEWEKVEGER</sequence>
<name>A0A9W7STE2_9PEZI</name>
<feature type="transmembrane region" description="Helical" evidence="2">
    <location>
        <begin position="20"/>
        <end position="41"/>
    </location>
</feature>
<keyword evidence="4" id="KW-1185">Reference proteome</keyword>
<dbReference type="PANTHER" id="PTHR28251:SF1">
    <property type="entry name" value="V-TYPE ATPASE ASSEMBLY FACTOR PKR1"/>
    <property type="match status" value="1"/>
</dbReference>
<dbReference type="Pfam" id="PF08636">
    <property type="entry name" value="Pkr1"/>
    <property type="match status" value="1"/>
</dbReference>
<dbReference type="AlphaFoldDB" id="A0A9W7STE2"/>
<dbReference type="Proteomes" id="UP001138500">
    <property type="component" value="Unassembled WGS sequence"/>
</dbReference>
<feature type="compositionally biased region" description="Basic and acidic residues" evidence="1">
    <location>
        <begin position="115"/>
        <end position="124"/>
    </location>
</feature>
<dbReference type="PANTHER" id="PTHR28251">
    <property type="entry name" value="V-TYPE ATPASE ASSEMBLY FACTOR PKR1"/>
    <property type="match status" value="1"/>
</dbReference>
<feature type="transmembrane region" description="Helical" evidence="2">
    <location>
        <begin position="48"/>
        <end position="66"/>
    </location>
</feature>
<keyword evidence="2" id="KW-0812">Transmembrane</keyword>
<protein>
    <submittedName>
        <fullName evidence="3">Pkr1-domain-containing protein</fullName>
    </submittedName>
</protein>